<gene>
    <name evidence="7" type="ORF">MNOR_LOCUS18773</name>
</gene>
<keyword evidence="5 6" id="KW-0472">Membrane</keyword>
<feature type="transmembrane region" description="Helical" evidence="6">
    <location>
        <begin position="240"/>
        <end position="260"/>
    </location>
</feature>
<sequence length="448" mass="49947">MNWLKQSQYLFSLSWLYLVQGIPYGLQDKFIPLQLRAKGHSYTSLSLMKALLLPWLTKGAWAPFIEVFGGRQWWLVIALMGLTTFSLSGSNIKSDDVWSIGCILLGLNVFSAVQDVVVDGMALELLPDEFLGIGNTIQVVMYKVGCLVGGAGFSYVMIKSSWKTVFLLMATMYLVTCVWATRMKINSRSQTNESLKNKNNENSKKYQKYRKSDEYYLKKYASTVKSKESKYTKFVRIVQSILKASGTLWLICYVVIYKMGERGAINNFPLFLLDKGLDQSYLHFWSGTICQGLSILGSFMGGITLAKPNADIISLLVSHSCQRLTAVALQCIIVYMWDDYELNRDVILFSMGVSSLCWLSYSSGVISTASFTLLMQASRGCQLDAQSSHYSLLASVEVAGKLLFASLAGFIIDAFGMSASFILFTSLCVLPIAVLIAMPDSLFHIKTQ</sequence>
<dbReference type="Proteomes" id="UP001497623">
    <property type="component" value="Unassembled WGS sequence"/>
</dbReference>
<evidence type="ECO:0000256" key="2">
    <source>
        <dbReference type="ARBA" id="ARBA00022448"/>
    </source>
</evidence>
<dbReference type="GO" id="GO:0016020">
    <property type="term" value="C:membrane"/>
    <property type="evidence" value="ECO:0007669"/>
    <property type="project" value="UniProtKB-SubCell"/>
</dbReference>
<evidence type="ECO:0000256" key="3">
    <source>
        <dbReference type="ARBA" id="ARBA00022692"/>
    </source>
</evidence>
<accession>A0AAV2R180</accession>
<dbReference type="PANTHER" id="PTHR12778:SF10">
    <property type="entry name" value="MAJOR FACILITATOR SUPERFAMILY DOMAIN-CONTAINING PROTEIN 3"/>
    <property type="match status" value="1"/>
</dbReference>
<dbReference type="Gene3D" id="1.20.1250.20">
    <property type="entry name" value="MFS general substrate transporter like domains"/>
    <property type="match status" value="1"/>
</dbReference>
<dbReference type="AlphaFoldDB" id="A0AAV2R180"/>
<keyword evidence="2" id="KW-0813">Transport</keyword>
<dbReference type="InterPro" id="IPR011701">
    <property type="entry name" value="MFS"/>
</dbReference>
<dbReference type="SUPFAM" id="SSF103473">
    <property type="entry name" value="MFS general substrate transporter"/>
    <property type="match status" value="1"/>
</dbReference>
<evidence type="ECO:0000313" key="7">
    <source>
        <dbReference type="EMBL" id="CAL4108267.1"/>
    </source>
</evidence>
<evidence type="ECO:0000313" key="8">
    <source>
        <dbReference type="Proteomes" id="UP001497623"/>
    </source>
</evidence>
<feature type="non-terminal residue" evidence="7">
    <location>
        <position position="448"/>
    </location>
</feature>
<evidence type="ECO:0008006" key="9">
    <source>
        <dbReference type="Google" id="ProtNLM"/>
    </source>
</evidence>
<dbReference type="InterPro" id="IPR004752">
    <property type="entry name" value="AmpG_permease/AT-1"/>
</dbReference>
<feature type="transmembrane region" description="Helical" evidence="6">
    <location>
        <begin position="347"/>
        <end position="369"/>
    </location>
</feature>
<feature type="transmembrane region" description="Helical" evidence="6">
    <location>
        <begin position="164"/>
        <end position="181"/>
    </location>
</feature>
<evidence type="ECO:0000256" key="5">
    <source>
        <dbReference type="ARBA" id="ARBA00023136"/>
    </source>
</evidence>
<dbReference type="PANTHER" id="PTHR12778">
    <property type="entry name" value="SOLUTE CARRIER FAMILY 33 ACETYL-COA TRANSPORTER -RELATED"/>
    <property type="match status" value="1"/>
</dbReference>
<protein>
    <recommendedName>
        <fullName evidence="9">Major facilitator superfamily domain-containing protein 3</fullName>
    </recommendedName>
</protein>
<feature type="transmembrane region" description="Helical" evidence="6">
    <location>
        <begin position="390"/>
        <end position="412"/>
    </location>
</feature>
<keyword evidence="4 6" id="KW-1133">Transmembrane helix</keyword>
<feature type="transmembrane region" description="Helical" evidence="6">
    <location>
        <begin position="73"/>
        <end position="92"/>
    </location>
</feature>
<dbReference type="GO" id="GO:0022857">
    <property type="term" value="F:transmembrane transporter activity"/>
    <property type="evidence" value="ECO:0007669"/>
    <property type="project" value="InterPro"/>
</dbReference>
<reference evidence="7 8" key="1">
    <citation type="submission" date="2024-05" db="EMBL/GenBank/DDBJ databases">
        <authorList>
            <person name="Wallberg A."/>
        </authorList>
    </citation>
    <scope>NUCLEOTIDE SEQUENCE [LARGE SCALE GENOMIC DNA]</scope>
</reference>
<comment type="subcellular location">
    <subcellularLocation>
        <location evidence="1">Membrane</location>
        <topology evidence="1">Multi-pass membrane protein</topology>
    </subcellularLocation>
</comment>
<evidence type="ECO:0000256" key="4">
    <source>
        <dbReference type="ARBA" id="ARBA00022989"/>
    </source>
</evidence>
<name>A0AAV2R180_MEGNR</name>
<proteinExistence type="predicted"/>
<organism evidence="7 8">
    <name type="scientific">Meganyctiphanes norvegica</name>
    <name type="common">Northern krill</name>
    <name type="synonym">Thysanopoda norvegica</name>
    <dbReference type="NCBI Taxonomy" id="48144"/>
    <lineage>
        <taxon>Eukaryota</taxon>
        <taxon>Metazoa</taxon>
        <taxon>Ecdysozoa</taxon>
        <taxon>Arthropoda</taxon>
        <taxon>Crustacea</taxon>
        <taxon>Multicrustacea</taxon>
        <taxon>Malacostraca</taxon>
        <taxon>Eumalacostraca</taxon>
        <taxon>Eucarida</taxon>
        <taxon>Euphausiacea</taxon>
        <taxon>Euphausiidae</taxon>
        <taxon>Meganyctiphanes</taxon>
    </lineage>
</organism>
<feature type="transmembrane region" description="Helical" evidence="6">
    <location>
        <begin position="98"/>
        <end position="118"/>
    </location>
</feature>
<evidence type="ECO:0000256" key="6">
    <source>
        <dbReference type="SAM" id="Phobius"/>
    </source>
</evidence>
<dbReference type="Pfam" id="PF07690">
    <property type="entry name" value="MFS_1"/>
    <property type="match status" value="1"/>
</dbReference>
<evidence type="ECO:0000256" key="1">
    <source>
        <dbReference type="ARBA" id="ARBA00004141"/>
    </source>
</evidence>
<feature type="transmembrane region" description="Helical" evidence="6">
    <location>
        <begin position="312"/>
        <end position="335"/>
    </location>
</feature>
<dbReference type="EMBL" id="CAXKWB010013609">
    <property type="protein sequence ID" value="CAL4108267.1"/>
    <property type="molecule type" value="Genomic_DNA"/>
</dbReference>
<dbReference type="InterPro" id="IPR036259">
    <property type="entry name" value="MFS_trans_sf"/>
</dbReference>
<comment type="caution">
    <text evidence="7">The sequence shown here is derived from an EMBL/GenBank/DDBJ whole genome shotgun (WGS) entry which is preliminary data.</text>
</comment>
<feature type="transmembrane region" description="Helical" evidence="6">
    <location>
        <begin position="418"/>
        <end position="438"/>
    </location>
</feature>
<keyword evidence="8" id="KW-1185">Reference proteome</keyword>
<keyword evidence="3 6" id="KW-0812">Transmembrane</keyword>
<feature type="transmembrane region" description="Helical" evidence="6">
    <location>
        <begin position="280"/>
        <end position="300"/>
    </location>
</feature>